<dbReference type="GO" id="GO:0003700">
    <property type="term" value="F:DNA-binding transcription factor activity"/>
    <property type="evidence" value="ECO:0007669"/>
    <property type="project" value="TreeGrafter"/>
</dbReference>
<evidence type="ECO:0000256" key="4">
    <source>
        <dbReference type="PROSITE-ProRule" id="PRU00335"/>
    </source>
</evidence>
<dbReference type="InterPro" id="IPR001647">
    <property type="entry name" value="HTH_TetR"/>
</dbReference>
<evidence type="ECO:0000256" key="2">
    <source>
        <dbReference type="ARBA" id="ARBA00023125"/>
    </source>
</evidence>
<dbReference type="InterPro" id="IPR036271">
    <property type="entry name" value="Tet_transcr_reg_TetR-rel_C_sf"/>
</dbReference>
<dbReference type="KEGG" id="sen:SACE_1239"/>
<dbReference type="PROSITE" id="PS50977">
    <property type="entry name" value="HTH_TETR_2"/>
    <property type="match status" value="1"/>
</dbReference>
<dbReference type="AlphaFoldDB" id="A4F939"/>
<accession>A4F939</accession>
<dbReference type="HOGENOM" id="CLU_816087_0_0_11"/>
<dbReference type="SUPFAM" id="SSF46689">
    <property type="entry name" value="Homeodomain-like"/>
    <property type="match status" value="1"/>
</dbReference>
<dbReference type="PROSITE" id="PS01081">
    <property type="entry name" value="HTH_TETR_1"/>
    <property type="match status" value="1"/>
</dbReference>
<keyword evidence="7" id="KW-1185">Reference proteome</keyword>
<dbReference type="Pfam" id="PF00440">
    <property type="entry name" value="TetR_N"/>
    <property type="match status" value="1"/>
</dbReference>
<dbReference type="Gene3D" id="1.10.10.60">
    <property type="entry name" value="Homeodomain-like"/>
    <property type="match status" value="1"/>
</dbReference>
<dbReference type="PRINTS" id="PR00455">
    <property type="entry name" value="HTHTETR"/>
</dbReference>
<evidence type="ECO:0000256" key="1">
    <source>
        <dbReference type="ARBA" id="ARBA00023015"/>
    </source>
</evidence>
<evidence type="ECO:0000313" key="6">
    <source>
        <dbReference type="EMBL" id="CAM00564.1"/>
    </source>
</evidence>
<dbReference type="InterPro" id="IPR011075">
    <property type="entry name" value="TetR_C"/>
</dbReference>
<gene>
    <name evidence="6" type="ordered locus">SACE_1239</name>
</gene>
<dbReference type="PANTHER" id="PTHR30055:SF148">
    <property type="entry name" value="TETR-FAMILY TRANSCRIPTIONAL REGULATOR"/>
    <property type="match status" value="1"/>
</dbReference>
<protein>
    <recommendedName>
        <fullName evidence="5">HTH tetR-type domain-containing protein</fullName>
    </recommendedName>
</protein>
<dbReference type="Gene3D" id="1.10.357.10">
    <property type="entry name" value="Tetracycline Repressor, domain 2"/>
    <property type="match status" value="1"/>
</dbReference>
<keyword evidence="1" id="KW-0805">Transcription regulation</keyword>
<dbReference type="SUPFAM" id="SSF48498">
    <property type="entry name" value="Tetracyclin repressor-like, C-terminal domain"/>
    <property type="match status" value="1"/>
</dbReference>
<proteinExistence type="predicted"/>
<organism evidence="6 7">
    <name type="scientific">Saccharopolyspora erythraea (strain ATCC 11635 / DSM 40517 / JCM 4748 / NBRC 13426 / NCIMB 8594 / NRRL 2338)</name>
    <dbReference type="NCBI Taxonomy" id="405948"/>
    <lineage>
        <taxon>Bacteria</taxon>
        <taxon>Bacillati</taxon>
        <taxon>Actinomycetota</taxon>
        <taxon>Actinomycetes</taxon>
        <taxon>Pseudonocardiales</taxon>
        <taxon>Pseudonocardiaceae</taxon>
        <taxon>Saccharopolyspora</taxon>
    </lineage>
</organism>
<reference evidence="6 7" key="1">
    <citation type="journal article" date="2007" name="Nat. Biotechnol.">
        <title>Complete genome sequence of the erythromycin-producing bacterium Saccharopolyspora erythraea NRRL23338.</title>
        <authorList>
            <person name="Oliynyk M."/>
            <person name="Samborskyy M."/>
            <person name="Lester J.B."/>
            <person name="Mironenko T."/>
            <person name="Scott N."/>
            <person name="Dickens S."/>
            <person name="Haydock S.F."/>
            <person name="Leadlay P.F."/>
        </authorList>
    </citation>
    <scope>NUCLEOTIDE SEQUENCE [LARGE SCALE GENOMIC DNA]</scope>
    <source>
        <strain evidence="7">ATCC 11635 / DSM 40517 / JCM 4748 / NBRC 13426 / NCIMB 8594 / NRRL 2338</strain>
    </source>
</reference>
<dbReference type="InterPro" id="IPR023772">
    <property type="entry name" value="DNA-bd_HTH_TetR-type_CS"/>
</dbReference>
<evidence type="ECO:0000313" key="7">
    <source>
        <dbReference type="Proteomes" id="UP000006728"/>
    </source>
</evidence>
<evidence type="ECO:0000256" key="3">
    <source>
        <dbReference type="ARBA" id="ARBA00023163"/>
    </source>
</evidence>
<feature type="DNA-binding region" description="H-T-H motif" evidence="4">
    <location>
        <begin position="180"/>
        <end position="199"/>
    </location>
</feature>
<evidence type="ECO:0000259" key="5">
    <source>
        <dbReference type="PROSITE" id="PS50977"/>
    </source>
</evidence>
<dbReference type="EMBL" id="AM420293">
    <property type="protein sequence ID" value="CAM00564.1"/>
    <property type="molecule type" value="Genomic_DNA"/>
</dbReference>
<dbReference type="Proteomes" id="UP000006728">
    <property type="component" value="Chromosome"/>
</dbReference>
<dbReference type="PANTHER" id="PTHR30055">
    <property type="entry name" value="HTH-TYPE TRANSCRIPTIONAL REGULATOR RUTR"/>
    <property type="match status" value="1"/>
</dbReference>
<keyword evidence="3" id="KW-0804">Transcription</keyword>
<dbReference type="eggNOG" id="COG1309">
    <property type="taxonomic scope" value="Bacteria"/>
</dbReference>
<dbReference type="Pfam" id="PF16859">
    <property type="entry name" value="TetR_C_11"/>
    <property type="match status" value="1"/>
</dbReference>
<name>A4F939_SACEN</name>
<feature type="domain" description="HTH tetR-type" evidence="5">
    <location>
        <begin position="157"/>
        <end position="217"/>
    </location>
</feature>
<dbReference type="InterPro" id="IPR050109">
    <property type="entry name" value="HTH-type_TetR-like_transc_reg"/>
</dbReference>
<dbReference type="GO" id="GO:0000976">
    <property type="term" value="F:transcription cis-regulatory region binding"/>
    <property type="evidence" value="ECO:0007669"/>
    <property type="project" value="TreeGrafter"/>
</dbReference>
<dbReference type="InterPro" id="IPR009057">
    <property type="entry name" value="Homeodomain-like_sf"/>
</dbReference>
<keyword evidence="2 4" id="KW-0238">DNA-binding</keyword>
<sequence>MDCKNGDRPPVRAPRADAARINAPISTIAVRAWASETSWRSHTGTPLPAVAPPAPGFAASLPLALPAPFTAASSSPVAALALRRCALRFDQLDIVNHSSTSLASQARNSPQDTDFPTIAASNFVTLCTENIIVLVSDEHKSEAGSRQGRGRGRPRNAEVDRAVLAAAVDLLAEHGFGQLTVEAVASRAGVGRPTVYRRWPTKEDLAVHALIHSVPPLTAPDTGDAVGDLCELAVGFVTELSNSPLGSVVLGVHAECGRRPELGNPLREHYLQPRDAVITDLVERGRREGAIRPDIPADTVRDLVFGPLIYRWLITGEPVDRATAELLVSTARRAVAPGER</sequence>